<comment type="caution">
    <text evidence="1">The sequence shown here is derived from an EMBL/GenBank/DDBJ whole genome shotgun (WGS) entry which is preliminary data.</text>
</comment>
<dbReference type="OrthoDB" id="6082704at2759"/>
<feature type="non-terminal residue" evidence="1">
    <location>
        <position position="105"/>
    </location>
</feature>
<keyword evidence="2" id="KW-1185">Reference proteome</keyword>
<dbReference type="AlphaFoldDB" id="A0A8S4QC74"/>
<name>A0A8S4QC74_OWEFU</name>
<dbReference type="Proteomes" id="UP000749559">
    <property type="component" value="Unassembled WGS sequence"/>
</dbReference>
<reference evidence="1" key="1">
    <citation type="submission" date="2022-03" db="EMBL/GenBank/DDBJ databases">
        <authorList>
            <person name="Martin C."/>
        </authorList>
    </citation>
    <scope>NUCLEOTIDE SEQUENCE</scope>
</reference>
<protein>
    <submittedName>
        <fullName evidence="1">Uncharacterized protein</fullName>
    </submittedName>
</protein>
<sequence>ETTDDVEFTAVTQRRTKSFHISRISPNVTEQKIKDYLINKNISVTLLRILNTKNPYMKTAKVNVQIKDAKKLLDGDFWPHGIRCRHWLSNTRYQDEYGYNYQQNE</sequence>
<evidence type="ECO:0000313" key="2">
    <source>
        <dbReference type="Proteomes" id="UP000749559"/>
    </source>
</evidence>
<gene>
    <name evidence="1" type="ORF">OFUS_LOCUS26874</name>
</gene>
<evidence type="ECO:0000313" key="1">
    <source>
        <dbReference type="EMBL" id="CAH1803263.1"/>
    </source>
</evidence>
<proteinExistence type="predicted"/>
<accession>A0A8S4QC74</accession>
<dbReference type="EMBL" id="CAIIXF020000404">
    <property type="protein sequence ID" value="CAH1803263.1"/>
    <property type="molecule type" value="Genomic_DNA"/>
</dbReference>
<organism evidence="1 2">
    <name type="scientific">Owenia fusiformis</name>
    <name type="common">Polychaete worm</name>
    <dbReference type="NCBI Taxonomy" id="6347"/>
    <lineage>
        <taxon>Eukaryota</taxon>
        <taxon>Metazoa</taxon>
        <taxon>Spiralia</taxon>
        <taxon>Lophotrochozoa</taxon>
        <taxon>Annelida</taxon>
        <taxon>Polychaeta</taxon>
        <taxon>Sedentaria</taxon>
        <taxon>Canalipalpata</taxon>
        <taxon>Sabellida</taxon>
        <taxon>Oweniida</taxon>
        <taxon>Oweniidae</taxon>
        <taxon>Owenia</taxon>
    </lineage>
</organism>
<feature type="non-terminal residue" evidence="1">
    <location>
        <position position="1"/>
    </location>
</feature>